<feature type="compositionally biased region" description="Gly residues" evidence="13">
    <location>
        <begin position="1204"/>
        <end position="1234"/>
    </location>
</feature>
<feature type="compositionally biased region" description="Low complexity" evidence="13">
    <location>
        <begin position="1425"/>
        <end position="1441"/>
    </location>
</feature>
<dbReference type="Proteomes" id="UP000076407">
    <property type="component" value="Unassembled WGS sequence"/>
</dbReference>
<feature type="region of interest" description="Disordered" evidence="13">
    <location>
        <begin position="857"/>
        <end position="883"/>
    </location>
</feature>
<feature type="compositionally biased region" description="Low complexity" evidence="13">
    <location>
        <begin position="1308"/>
        <end position="1317"/>
    </location>
</feature>
<feature type="compositionally biased region" description="Low complexity" evidence="13">
    <location>
        <begin position="558"/>
        <end position="571"/>
    </location>
</feature>
<feature type="compositionally biased region" description="Gly residues" evidence="13">
    <location>
        <begin position="1128"/>
        <end position="1141"/>
    </location>
</feature>
<feature type="domain" description="Cyclin-like" evidence="14">
    <location>
        <begin position="51"/>
        <end position="148"/>
    </location>
</feature>
<feature type="compositionally biased region" description="Gly residues" evidence="13">
    <location>
        <begin position="1281"/>
        <end position="1290"/>
    </location>
</feature>
<dbReference type="STRING" id="34691.A0A182X4Q6"/>
<evidence type="ECO:0000256" key="13">
    <source>
        <dbReference type="SAM" id="MobiDB-lite"/>
    </source>
</evidence>
<evidence type="ECO:0000256" key="1">
    <source>
        <dbReference type="ARBA" id="ARBA00004123"/>
    </source>
</evidence>
<feature type="compositionally biased region" description="Gly residues" evidence="13">
    <location>
        <begin position="1468"/>
        <end position="1477"/>
    </location>
</feature>
<evidence type="ECO:0000313" key="16">
    <source>
        <dbReference type="Proteomes" id="UP000076407"/>
    </source>
</evidence>
<proteinExistence type="inferred from homology"/>
<feature type="region of interest" description="Disordered" evidence="13">
    <location>
        <begin position="1425"/>
        <end position="1506"/>
    </location>
</feature>
<feature type="region of interest" description="Disordered" evidence="13">
    <location>
        <begin position="1378"/>
        <end position="1398"/>
    </location>
</feature>
<evidence type="ECO:0000256" key="5">
    <source>
        <dbReference type="ARBA" id="ARBA00022618"/>
    </source>
</evidence>
<feature type="compositionally biased region" description="Basic and acidic residues" evidence="13">
    <location>
        <begin position="1110"/>
        <end position="1125"/>
    </location>
</feature>
<feature type="compositionally biased region" description="Polar residues" evidence="13">
    <location>
        <begin position="435"/>
        <end position="448"/>
    </location>
</feature>
<feature type="compositionally biased region" description="Low complexity" evidence="13">
    <location>
        <begin position="1496"/>
        <end position="1506"/>
    </location>
</feature>
<dbReference type="CDD" id="cd20538">
    <property type="entry name" value="CYCLIN_CCNT_rpt1"/>
    <property type="match status" value="1"/>
</dbReference>
<keyword evidence="8 12" id="KW-0195">Cyclin</keyword>
<dbReference type="GO" id="GO:0006357">
    <property type="term" value="P:regulation of transcription by RNA polymerase II"/>
    <property type="evidence" value="ECO:0007669"/>
    <property type="project" value="InterPro"/>
</dbReference>
<dbReference type="FunFam" id="1.10.472.10:FF:000009">
    <property type="entry name" value="cyclin-T2 isoform X1"/>
    <property type="match status" value="1"/>
</dbReference>
<feature type="compositionally biased region" description="Gly residues" evidence="13">
    <location>
        <begin position="1322"/>
        <end position="1331"/>
    </location>
</feature>
<feature type="compositionally biased region" description="Polar residues" evidence="13">
    <location>
        <begin position="400"/>
        <end position="425"/>
    </location>
</feature>
<feature type="compositionally biased region" description="Low complexity" evidence="13">
    <location>
        <begin position="765"/>
        <end position="785"/>
    </location>
</feature>
<dbReference type="SMART" id="SM00385">
    <property type="entry name" value="CYCLIN"/>
    <property type="match status" value="1"/>
</dbReference>
<feature type="compositionally biased region" description="Basic and acidic residues" evidence="13">
    <location>
        <begin position="1292"/>
        <end position="1306"/>
    </location>
</feature>
<evidence type="ECO:0000256" key="10">
    <source>
        <dbReference type="ARBA" id="ARBA00023242"/>
    </source>
</evidence>
<comment type="similarity">
    <text evidence="2">Belongs to the cyclin family. Cyclin C subfamily.</text>
</comment>
<accession>A0A182X4Q6</accession>
<evidence type="ECO:0000256" key="12">
    <source>
        <dbReference type="RuleBase" id="RU000383"/>
    </source>
</evidence>
<keyword evidence="5" id="KW-0132">Cell division</keyword>
<feature type="compositionally biased region" description="Low complexity" evidence="13">
    <location>
        <begin position="825"/>
        <end position="838"/>
    </location>
</feature>
<keyword evidence="7" id="KW-0805">Transcription regulation</keyword>
<dbReference type="GO" id="GO:0051301">
    <property type="term" value="P:cell division"/>
    <property type="evidence" value="ECO:0007669"/>
    <property type="project" value="UniProtKB-KW"/>
</dbReference>
<dbReference type="CDD" id="cd20539">
    <property type="entry name" value="CYCLIN_CCNT_rpt2"/>
    <property type="match status" value="1"/>
</dbReference>
<feature type="compositionally biased region" description="Low complexity" evidence="13">
    <location>
        <begin position="652"/>
        <end position="668"/>
    </location>
</feature>
<dbReference type="PANTHER" id="PTHR10026">
    <property type="entry name" value="CYCLIN"/>
    <property type="match status" value="1"/>
</dbReference>
<organism evidence="15 16">
    <name type="scientific">Anopheles quadriannulatus</name>
    <name type="common">Mosquito</name>
    <dbReference type="NCBI Taxonomy" id="34691"/>
    <lineage>
        <taxon>Eukaryota</taxon>
        <taxon>Metazoa</taxon>
        <taxon>Ecdysozoa</taxon>
        <taxon>Arthropoda</taxon>
        <taxon>Hexapoda</taxon>
        <taxon>Insecta</taxon>
        <taxon>Pterygota</taxon>
        <taxon>Neoptera</taxon>
        <taxon>Endopterygota</taxon>
        <taxon>Diptera</taxon>
        <taxon>Nematocera</taxon>
        <taxon>Culicoidea</taxon>
        <taxon>Culicidae</taxon>
        <taxon>Anophelinae</taxon>
        <taxon>Anopheles</taxon>
    </lineage>
</organism>
<evidence type="ECO:0000256" key="7">
    <source>
        <dbReference type="ARBA" id="ARBA00023015"/>
    </source>
</evidence>
<dbReference type="GO" id="GO:0005634">
    <property type="term" value="C:nucleus"/>
    <property type="evidence" value="ECO:0007669"/>
    <property type="project" value="UniProtKB-SubCell"/>
</dbReference>
<dbReference type="InterPro" id="IPR036915">
    <property type="entry name" value="Cyclin-like_sf"/>
</dbReference>
<feature type="compositionally biased region" description="Polar residues" evidence="13">
    <location>
        <begin position="618"/>
        <end position="634"/>
    </location>
</feature>
<keyword evidence="10" id="KW-0539">Nucleus</keyword>
<keyword evidence="9" id="KW-0804">Transcription</keyword>
<dbReference type="SUPFAM" id="SSF47954">
    <property type="entry name" value="Cyclin-like"/>
    <property type="match status" value="2"/>
</dbReference>
<dbReference type="InterPro" id="IPR013763">
    <property type="entry name" value="Cyclin-like_dom"/>
</dbReference>
<feature type="region of interest" description="Disordered" evidence="13">
    <location>
        <begin position="1251"/>
        <end position="1365"/>
    </location>
</feature>
<dbReference type="FunFam" id="1.10.472.10:FF:000004">
    <property type="entry name" value="Cyclin T2"/>
    <property type="match status" value="1"/>
</dbReference>
<reference evidence="15" key="1">
    <citation type="submission" date="2020-05" db="UniProtKB">
        <authorList>
            <consortium name="EnsemblMetazoa"/>
        </authorList>
    </citation>
    <scope>IDENTIFICATION</scope>
    <source>
        <strain evidence="15">SANGQUA</strain>
    </source>
</reference>
<feature type="region of interest" description="Disordered" evidence="13">
    <location>
        <begin position="919"/>
        <end position="1236"/>
    </location>
</feature>
<dbReference type="GO" id="GO:0016538">
    <property type="term" value="F:cyclin-dependent protein serine/threonine kinase regulator activity"/>
    <property type="evidence" value="ECO:0007669"/>
    <property type="project" value="InterPro"/>
</dbReference>
<keyword evidence="6" id="KW-0832">Ubl conjugation</keyword>
<feature type="compositionally biased region" description="Low complexity" evidence="13">
    <location>
        <begin position="334"/>
        <end position="371"/>
    </location>
</feature>
<feature type="compositionally biased region" description="Low complexity" evidence="13">
    <location>
        <begin position="379"/>
        <end position="399"/>
    </location>
</feature>
<sequence length="1506" mass="155074">MASGSGSASGTTSKNDDSKWYFTAEQLANSPSRKAGMDADQELMYRQRAANLIQDMGQRLQVSQLCINTAIVYMHRFYAFHSFTQFHRNSIAAAALFLAAKVEEQPRKLEHIIKVVHISLGMEAPDPLRESYAEQAQDLVFNENVLLQTLGFDVAIDHPHTHVVKTCHLVKASKDLAQTSYFMASNSLHLTTMCLQYKPTVVACFCIHLACKWSRWEVSIPQSNEGRHWFHYVDKTVTLDLLKQLTDEFLHIFDRCPTRLKSKMKSIRADSGAEESGRRTGGSSSSSNSLMAAPSSSSVPRGLDEASTGSSSASSHHRPKQGSSSDMMKPHGMSSSGSHQKIPSSSSSSASSRSRSDRPPSASGTLTGQPQQQPPPPSQHYGSGSSSNSSTSSKGPMSSHRGSMQQPSSLQLNPSGAVPSQRSGSGYQGHEGGSKSRQPSSASGLLQQASGGAPAGSAGGSTASSGSSSSMHSGYNQMKADRHGSSGQKLPSKPPSSSSSSSSSGAAVGGPNYGTKQHPAPSSQPPSSSLFSHPPSYNQSISGRTTNVPLADQQSATSGSSNSSNSGGSSNQPKPEPSTFRLLDESIGRLADPMQMCTPPKQSKPSSIFSPDWKDSQTESLQNLPSGKSRSSGHYGNVAAAGGAPADRLLKPPKGSPSGKKQQQQQQQHHGMAGSRSDGQKKDRRMDGSVGGLAGQQPPASSKHQPMGHDKKSLGPPSSSLPMVGGTTSLSSTGSNNGSSSNNSHTSHNLKRALDGTAMPPHQDPSGPLGSLTGNGGNTHSSGNASAGGGLLSSQAKRPHPSNEQIRQDDGTDFREQKVRRTAEPSGSSFLPSSGSPSDQLFNSSFDLASTFDKMDDSSSLFNFNDPGSLLSQPLLSDSKPSTLAKSGGIFSNTINGIETNAALVSSLLKESLFNETPKFGSLYGGTSDPPPSSGSRTDVTDSKPLDTTGGSLAQQANETKPQLASMESLLGLPPTSAASGQQQLPTAAGGGGPNDATQPGAVPPSYPWVTTGNAAQMGDAPAAATATAPPTAALAPASADVAAQQQQQQQQQQPAATASTASDPDTDTGGHRSKSEKKKKKEKHKHKEKDKTKDRDREEKKKHKKDKDKHRDRERDREKGDHHAGASGAGPDGAGAGHQGVGHTAPQDPPGPIKIKLNRAILPPSVDGVGLHGTGSAPSGGPANDGLKIKIPKDRLSGSSSLPGGGGSAAAGGSSHGGGGGPSGGGGGVGGGSASLKLKISKDKIEHYNISATSDGGGGTGGIGSGGAVGAAGLPMGGPSAMGGPGGSGSKKKDKDRDKDREKSKSKSSSSSSSAEHGSRQNGGGGGGSAASGNSSSKSSSKNLSTLQQPQQQQQQQYGMYNANQSMQATNAAMTSMAGMVPGGGMHGGSYHQQPGFDYLQQQQSVAALQQQQQQQQQQYYSQYGQFGQQQQQQQQFQQQMAASGPGSMLLNASSGPAGMLGKLPGQPGGGGGSTGGLQPSALPPYYYGGGSGTGTATNQGAGKK</sequence>
<evidence type="ECO:0000256" key="2">
    <source>
        <dbReference type="ARBA" id="ARBA00008638"/>
    </source>
</evidence>
<dbReference type="Pfam" id="PF00134">
    <property type="entry name" value="Cyclin_N"/>
    <property type="match status" value="1"/>
</dbReference>
<feature type="compositionally biased region" description="Basic and acidic residues" evidence="13">
    <location>
        <begin position="806"/>
        <end position="823"/>
    </location>
</feature>
<feature type="compositionally biased region" description="Low complexity" evidence="13">
    <location>
        <begin position="281"/>
        <end position="298"/>
    </location>
</feature>
<feature type="compositionally biased region" description="Low complexity" evidence="13">
    <location>
        <begin position="519"/>
        <end position="536"/>
    </location>
</feature>
<evidence type="ECO:0000256" key="9">
    <source>
        <dbReference type="ARBA" id="ARBA00023163"/>
    </source>
</evidence>
<feature type="compositionally biased region" description="Basic and acidic residues" evidence="13">
    <location>
        <begin position="1188"/>
        <end position="1197"/>
    </location>
</feature>
<name>A0A182X4Q6_ANOQN</name>
<dbReference type="InterPro" id="IPR043198">
    <property type="entry name" value="Cyclin/Ssn8"/>
</dbReference>
<feature type="compositionally biased region" description="Polar residues" evidence="13">
    <location>
        <begin position="870"/>
        <end position="883"/>
    </location>
</feature>
<evidence type="ECO:0000256" key="6">
    <source>
        <dbReference type="ARBA" id="ARBA00022843"/>
    </source>
</evidence>
<evidence type="ECO:0000256" key="3">
    <source>
        <dbReference type="ARBA" id="ARBA00022499"/>
    </source>
</evidence>
<evidence type="ECO:0000313" key="15">
    <source>
        <dbReference type="EnsemblMetazoa" id="AQUA004784-PA"/>
    </source>
</evidence>
<feature type="region of interest" description="Disordered" evidence="13">
    <location>
        <begin position="264"/>
        <end position="844"/>
    </location>
</feature>
<evidence type="ECO:0000256" key="8">
    <source>
        <dbReference type="ARBA" id="ARBA00023127"/>
    </source>
</evidence>
<keyword evidence="3" id="KW-1017">Isopeptide bond</keyword>
<dbReference type="InterPro" id="IPR006671">
    <property type="entry name" value="Cyclin_N"/>
</dbReference>
<feature type="compositionally biased region" description="Basic and acidic residues" evidence="13">
    <location>
        <begin position="678"/>
        <end position="687"/>
    </location>
</feature>
<feature type="compositionally biased region" description="Low complexity" evidence="13">
    <location>
        <begin position="1332"/>
        <end position="1358"/>
    </location>
</feature>
<keyword evidence="11" id="KW-0131">Cell cycle</keyword>
<feature type="compositionally biased region" description="Polar residues" evidence="13">
    <location>
        <begin position="600"/>
        <end position="609"/>
    </location>
</feature>
<feature type="compositionally biased region" description="Polar residues" evidence="13">
    <location>
        <begin position="537"/>
        <end position="557"/>
    </location>
</feature>
<evidence type="ECO:0000256" key="11">
    <source>
        <dbReference type="ARBA" id="ARBA00023306"/>
    </source>
</evidence>
<feature type="compositionally biased region" description="Polar residues" evidence="13">
    <location>
        <begin position="949"/>
        <end position="963"/>
    </location>
</feature>
<dbReference type="VEuPathDB" id="VectorBase:AQUA004784"/>
<feature type="compositionally biased region" description="Low complexity" evidence="13">
    <location>
        <begin position="714"/>
        <end position="747"/>
    </location>
</feature>
<feature type="compositionally biased region" description="Low complexity" evidence="13">
    <location>
        <begin position="1478"/>
        <end position="1488"/>
    </location>
</feature>
<dbReference type="Pfam" id="PF21797">
    <property type="entry name" value="CycT2-like_C"/>
    <property type="match status" value="1"/>
</dbReference>
<feature type="compositionally biased region" description="Basic residues" evidence="13">
    <location>
        <begin position="1072"/>
        <end position="1089"/>
    </location>
</feature>
<keyword evidence="4" id="KW-0597">Phosphoprotein</keyword>
<keyword evidence="16" id="KW-1185">Reference proteome</keyword>
<protein>
    <recommendedName>
        <fullName evidence="14">Cyclin-like domain-containing protein</fullName>
    </recommendedName>
</protein>
<feature type="compositionally biased region" description="Gly residues" evidence="13">
    <location>
        <begin position="1256"/>
        <end position="1271"/>
    </location>
</feature>
<feature type="compositionally biased region" description="Polar residues" evidence="13">
    <location>
        <begin position="977"/>
        <end position="986"/>
    </location>
</feature>
<evidence type="ECO:0000259" key="14">
    <source>
        <dbReference type="SMART" id="SM00385"/>
    </source>
</evidence>
<feature type="compositionally biased region" description="Basic and acidic residues" evidence="13">
    <location>
        <begin position="1090"/>
        <end position="1100"/>
    </location>
</feature>
<feature type="compositionally biased region" description="Low complexity" evidence="13">
    <location>
        <begin position="485"/>
        <end position="505"/>
    </location>
</feature>
<dbReference type="EnsemblMetazoa" id="AQUA004784-RA">
    <property type="protein sequence ID" value="AQUA004784-PA"/>
    <property type="gene ID" value="AQUA004784"/>
</dbReference>
<feature type="compositionally biased region" description="Low complexity" evidence="13">
    <location>
        <begin position="1015"/>
        <end position="1064"/>
    </location>
</feature>
<comment type="subcellular location">
    <subcellularLocation>
        <location evidence="1">Nucleus</location>
    </subcellularLocation>
</comment>
<dbReference type="Gene3D" id="1.10.472.10">
    <property type="entry name" value="Cyclin-like"/>
    <property type="match status" value="2"/>
</dbReference>
<evidence type="ECO:0000256" key="4">
    <source>
        <dbReference type="ARBA" id="ARBA00022553"/>
    </source>
</evidence>
<feature type="compositionally biased region" description="Low complexity" evidence="13">
    <location>
        <begin position="460"/>
        <end position="474"/>
    </location>
</feature>